<keyword evidence="2" id="KW-0472">Membrane</keyword>
<comment type="caution">
    <text evidence="3">The sequence shown here is derived from an EMBL/GenBank/DDBJ whole genome shotgun (WGS) entry which is preliminary data.</text>
</comment>
<accession>A0A835AZX1</accession>
<sequence>MDKTTITLSSVVGSLGLLSAILGFAGAADPLPGLGISGGIFLLIAQITVTAVGGCCGCCASRAFPSETKRIVGIVCAVGSWRPAFSEGVLAGAAVLTLFATALNITSVIMTQGQPAAADPEVVLAPDHNKQPVCVQTKPRETPIPVAQAVVPETTQNTAPSSPSAPLLQTNGQVPKSPQSPPPPTADPDNGSNPQIQQFSPEGRSAVDAAQPSPADASSARNEPVDQQSAPRSVTMSQGQPQVPAPTPQTTHAPLHANATPRHTGHQAPVHAVPSTPSSATASSGSNVPALRTTIRNELAKATIRFTEKAIEHALFSNNTATAPTTTTTGAADILLAMATDTGAGTTDCGDSAAAY</sequence>
<protein>
    <submittedName>
        <fullName evidence="3">Uncharacterized protein</fullName>
    </submittedName>
</protein>
<dbReference type="PANTHER" id="PTHR31769">
    <property type="entry name" value="OS07G0462200 PROTEIN-RELATED"/>
    <property type="match status" value="1"/>
</dbReference>
<feature type="compositionally biased region" description="Low complexity" evidence="1">
    <location>
        <begin position="248"/>
        <end position="257"/>
    </location>
</feature>
<keyword evidence="2" id="KW-0812">Transmembrane</keyword>
<dbReference type="Gramene" id="Dexi9B01G0021320.1">
    <property type="protein sequence ID" value="Dexi9B01G0021320.1:cds"/>
    <property type="gene ID" value="Dexi9B01G0021320"/>
</dbReference>
<dbReference type="EMBL" id="JACEFO010002219">
    <property type="protein sequence ID" value="KAF8672658.1"/>
    <property type="molecule type" value="Genomic_DNA"/>
</dbReference>
<feature type="compositionally biased region" description="Polar residues" evidence="1">
    <location>
        <begin position="190"/>
        <end position="200"/>
    </location>
</feature>
<gene>
    <name evidence="3" type="ORF">HU200_049351</name>
</gene>
<name>A0A835AZX1_9POAL</name>
<feature type="compositionally biased region" description="Low complexity" evidence="1">
    <location>
        <begin position="274"/>
        <end position="284"/>
    </location>
</feature>
<organism evidence="3 4">
    <name type="scientific">Digitaria exilis</name>
    <dbReference type="NCBI Taxonomy" id="1010633"/>
    <lineage>
        <taxon>Eukaryota</taxon>
        <taxon>Viridiplantae</taxon>
        <taxon>Streptophyta</taxon>
        <taxon>Embryophyta</taxon>
        <taxon>Tracheophyta</taxon>
        <taxon>Spermatophyta</taxon>
        <taxon>Magnoliopsida</taxon>
        <taxon>Liliopsida</taxon>
        <taxon>Poales</taxon>
        <taxon>Poaceae</taxon>
        <taxon>PACMAD clade</taxon>
        <taxon>Panicoideae</taxon>
        <taxon>Panicodae</taxon>
        <taxon>Paniceae</taxon>
        <taxon>Anthephorinae</taxon>
        <taxon>Digitaria</taxon>
    </lineage>
</organism>
<evidence type="ECO:0000313" key="4">
    <source>
        <dbReference type="Proteomes" id="UP000636709"/>
    </source>
</evidence>
<feature type="compositionally biased region" description="Low complexity" evidence="1">
    <location>
        <begin position="206"/>
        <end position="220"/>
    </location>
</feature>
<feature type="region of interest" description="Disordered" evidence="1">
    <location>
        <begin position="154"/>
        <end position="289"/>
    </location>
</feature>
<proteinExistence type="predicted"/>
<evidence type="ECO:0000313" key="3">
    <source>
        <dbReference type="EMBL" id="KAF8672658.1"/>
    </source>
</evidence>
<keyword evidence="4" id="KW-1185">Reference proteome</keyword>
<keyword evidence="2" id="KW-1133">Transmembrane helix</keyword>
<feature type="transmembrane region" description="Helical" evidence="2">
    <location>
        <begin position="89"/>
        <end position="110"/>
    </location>
</feature>
<feature type="compositionally biased region" description="Polar residues" evidence="1">
    <location>
        <begin position="225"/>
        <end position="239"/>
    </location>
</feature>
<reference evidence="3" key="1">
    <citation type="submission" date="2020-07" db="EMBL/GenBank/DDBJ databases">
        <title>Genome sequence and genetic diversity analysis of an under-domesticated orphan crop, white fonio (Digitaria exilis).</title>
        <authorList>
            <person name="Bennetzen J.L."/>
            <person name="Chen S."/>
            <person name="Ma X."/>
            <person name="Wang X."/>
            <person name="Yssel A.E.J."/>
            <person name="Chaluvadi S.R."/>
            <person name="Johnson M."/>
            <person name="Gangashetty P."/>
            <person name="Hamidou F."/>
            <person name="Sanogo M.D."/>
            <person name="Zwaenepoel A."/>
            <person name="Wallace J."/>
            <person name="Van De Peer Y."/>
            <person name="Van Deynze A."/>
        </authorList>
    </citation>
    <scope>NUCLEOTIDE SEQUENCE</scope>
    <source>
        <tissue evidence="3">Leaves</tissue>
    </source>
</reference>
<evidence type="ECO:0000256" key="1">
    <source>
        <dbReference type="SAM" id="MobiDB-lite"/>
    </source>
</evidence>
<dbReference type="AlphaFoldDB" id="A0A835AZX1"/>
<dbReference type="InterPro" id="IPR052222">
    <property type="entry name" value="DESIGUAL"/>
</dbReference>
<evidence type="ECO:0000256" key="2">
    <source>
        <dbReference type="SAM" id="Phobius"/>
    </source>
</evidence>
<dbReference type="Proteomes" id="UP000636709">
    <property type="component" value="Unassembled WGS sequence"/>
</dbReference>
<feature type="transmembrane region" description="Helical" evidence="2">
    <location>
        <begin position="37"/>
        <end position="60"/>
    </location>
</feature>
<feature type="compositionally biased region" description="Polar residues" evidence="1">
    <location>
        <begin position="154"/>
        <end position="174"/>
    </location>
</feature>